<protein>
    <submittedName>
        <fullName evidence="2">Uncharacterized protein</fullName>
    </submittedName>
</protein>
<evidence type="ECO:0000313" key="3">
    <source>
        <dbReference type="Proteomes" id="UP000265515"/>
    </source>
</evidence>
<reference evidence="2 3" key="1">
    <citation type="journal article" date="2018" name="Cell">
        <title>The Chara Genome: Secondary Complexity and Implications for Plant Terrestrialization.</title>
        <authorList>
            <person name="Nishiyama T."/>
            <person name="Sakayama H."/>
            <person name="Vries J.D."/>
            <person name="Buschmann H."/>
            <person name="Saint-Marcoux D."/>
            <person name="Ullrich K.K."/>
            <person name="Haas F.B."/>
            <person name="Vanderstraeten L."/>
            <person name="Becker D."/>
            <person name="Lang D."/>
            <person name="Vosolsobe S."/>
            <person name="Rombauts S."/>
            <person name="Wilhelmsson P.K.I."/>
            <person name="Janitza P."/>
            <person name="Kern R."/>
            <person name="Heyl A."/>
            <person name="Rumpler F."/>
            <person name="Villalobos L.I.A.C."/>
            <person name="Clay J.M."/>
            <person name="Skokan R."/>
            <person name="Toyoda A."/>
            <person name="Suzuki Y."/>
            <person name="Kagoshima H."/>
            <person name="Schijlen E."/>
            <person name="Tajeshwar N."/>
            <person name="Catarino B."/>
            <person name="Hetherington A.J."/>
            <person name="Saltykova A."/>
            <person name="Bonnot C."/>
            <person name="Breuninger H."/>
            <person name="Symeonidi A."/>
            <person name="Radhakrishnan G.V."/>
            <person name="Van Nieuwerburgh F."/>
            <person name="Deforce D."/>
            <person name="Chang C."/>
            <person name="Karol K.G."/>
            <person name="Hedrich R."/>
            <person name="Ulvskov P."/>
            <person name="Glockner G."/>
            <person name="Delwiche C.F."/>
            <person name="Petrasek J."/>
            <person name="Van de Peer Y."/>
            <person name="Friml J."/>
            <person name="Beilby M."/>
            <person name="Dolan L."/>
            <person name="Kohara Y."/>
            <person name="Sugano S."/>
            <person name="Fujiyama A."/>
            <person name="Delaux P.-M."/>
            <person name="Quint M."/>
            <person name="TheiBen G."/>
            <person name="Hagemann M."/>
            <person name="Harholt J."/>
            <person name="Dunand C."/>
            <person name="Zachgo S."/>
            <person name="Langdale J."/>
            <person name="Maumus F."/>
            <person name="Straeten D.V.D."/>
            <person name="Gould S.B."/>
            <person name="Rensing S.A."/>
        </authorList>
    </citation>
    <scope>NUCLEOTIDE SEQUENCE [LARGE SCALE GENOMIC DNA]</scope>
    <source>
        <strain evidence="2 3">S276</strain>
    </source>
</reference>
<comment type="caution">
    <text evidence="2">The sequence shown here is derived from an EMBL/GenBank/DDBJ whole genome shotgun (WGS) entry which is preliminary data.</text>
</comment>
<dbReference type="Gramene" id="GBG92618">
    <property type="protein sequence ID" value="GBG92618"/>
    <property type="gene ID" value="CBR_g56523"/>
</dbReference>
<organism evidence="2 3">
    <name type="scientific">Chara braunii</name>
    <name type="common">Braun's stonewort</name>
    <dbReference type="NCBI Taxonomy" id="69332"/>
    <lineage>
        <taxon>Eukaryota</taxon>
        <taxon>Viridiplantae</taxon>
        <taxon>Streptophyta</taxon>
        <taxon>Charophyceae</taxon>
        <taxon>Charales</taxon>
        <taxon>Characeae</taxon>
        <taxon>Chara</taxon>
    </lineage>
</organism>
<accession>A0A388MDH6</accession>
<proteinExistence type="predicted"/>
<feature type="region of interest" description="Disordered" evidence="1">
    <location>
        <begin position="22"/>
        <end position="55"/>
    </location>
</feature>
<dbReference type="AlphaFoldDB" id="A0A388MDH6"/>
<evidence type="ECO:0000313" key="2">
    <source>
        <dbReference type="EMBL" id="GBG92618.1"/>
    </source>
</evidence>
<name>A0A388MDH6_CHABU</name>
<dbReference type="EMBL" id="BFEA01001097">
    <property type="protein sequence ID" value="GBG92618.1"/>
    <property type="molecule type" value="Genomic_DNA"/>
</dbReference>
<feature type="region of interest" description="Disordered" evidence="1">
    <location>
        <begin position="126"/>
        <end position="145"/>
    </location>
</feature>
<evidence type="ECO:0000256" key="1">
    <source>
        <dbReference type="SAM" id="MobiDB-lite"/>
    </source>
</evidence>
<gene>
    <name evidence="2" type="ORF">CBR_g56523</name>
</gene>
<sequence length="230" mass="26396">MKENTHLRSEFKDLKDEFSLLRNPVKRGVEDATESSPPEAPVRAKPKADVQTGTMYTPKDMEGLYKAYKDALAGKEMALREAECLKERMAKVSASKIRLAQRRSVAARKTTPRNLKTTLEAVDVDSDEGEGNLQRNKRRGTVDSAHELEQAKLQEFREKRLKELRTGKKQELEELCKEEGVTYIRLDQAKTDIAEIRARRDFDEWFKTKSLPVDDDDQRYSTSVEDTNEA</sequence>
<dbReference type="Proteomes" id="UP000265515">
    <property type="component" value="Unassembled WGS sequence"/>
</dbReference>
<keyword evidence="3" id="KW-1185">Reference proteome</keyword>